<dbReference type="PANTHER" id="PTHR43625">
    <property type="entry name" value="AFLATOXIN B1 ALDEHYDE REDUCTASE"/>
    <property type="match status" value="1"/>
</dbReference>
<gene>
    <name evidence="4" type="ORF">GCM10017591_01900</name>
</gene>
<accession>A0A9W6HJX5</accession>
<proteinExistence type="predicted"/>
<evidence type="ECO:0000256" key="1">
    <source>
        <dbReference type="ARBA" id="ARBA00023002"/>
    </source>
</evidence>
<comment type="caution">
    <text evidence="4">The sequence shown here is derived from an EMBL/GenBank/DDBJ whole genome shotgun (WGS) entry which is preliminary data.</text>
</comment>
<evidence type="ECO:0000256" key="2">
    <source>
        <dbReference type="SAM" id="MobiDB-lite"/>
    </source>
</evidence>
<organism evidence="4 5">
    <name type="scientific">Microbacterium dextranolyticum</name>
    <dbReference type="NCBI Taxonomy" id="36806"/>
    <lineage>
        <taxon>Bacteria</taxon>
        <taxon>Bacillati</taxon>
        <taxon>Actinomycetota</taxon>
        <taxon>Actinomycetes</taxon>
        <taxon>Micrococcales</taxon>
        <taxon>Microbacteriaceae</taxon>
        <taxon>Microbacterium</taxon>
    </lineage>
</organism>
<dbReference type="Pfam" id="PF00248">
    <property type="entry name" value="Aldo_ket_red"/>
    <property type="match status" value="1"/>
</dbReference>
<dbReference type="EMBL" id="BSER01000001">
    <property type="protein sequence ID" value="GLJ94129.1"/>
    <property type="molecule type" value="Genomic_DNA"/>
</dbReference>
<dbReference type="GO" id="GO:0016491">
    <property type="term" value="F:oxidoreductase activity"/>
    <property type="evidence" value="ECO:0007669"/>
    <property type="project" value="UniProtKB-KW"/>
</dbReference>
<dbReference type="SUPFAM" id="SSF51430">
    <property type="entry name" value="NAD(P)-linked oxidoreductase"/>
    <property type="match status" value="1"/>
</dbReference>
<dbReference type="AlphaFoldDB" id="A0A9W6HJX5"/>
<protein>
    <submittedName>
        <fullName evidence="4">Aldo/keto reductase</fullName>
    </submittedName>
</protein>
<keyword evidence="5" id="KW-1185">Reference proteome</keyword>
<sequence>MLPRIGLGCMNLSHAYGHAPSDADGLALLRAALDDGVAMFDTATLYGAGRNEELVGRALAGRRDEVLLASKGGMAIVDGVKVIDGRPETLRTQVDASLRRLGVDHIDLYYLHRWDKTVPIGESVGALAEAVTAGRIGAIGLSEVSVARLHEALRVAPIAAVQNEYSLWSRNPELGMLEATREAGIALVAFSPVGRGFLADGIGEPALLPEKDIRRGMPRFQGAHWVANAALLPAWRALAAEAGVTPAQLALVWLRSRGPHVVSIPGTTSIAHLRENAAADDLVIDAGLLARAGDLIDTSTVSGERYAPGPAAEVDAETFGDAASDAPADAVAADEAAGGSDLSRGSAVSSWARSADGATGAPA</sequence>
<dbReference type="InterPro" id="IPR023210">
    <property type="entry name" value="NADP_OxRdtase_dom"/>
</dbReference>
<dbReference type="RefSeq" id="WP_271202429.1">
    <property type="nucleotide sequence ID" value="NZ_BAAAUR010000002.1"/>
</dbReference>
<dbReference type="InterPro" id="IPR050791">
    <property type="entry name" value="Aldo-Keto_reductase"/>
</dbReference>
<dbReference type="GO" id="GO:0005737">
    <property type="term" value="C:cytoplasm"/>
    <property type="evidence" value="ECO:0007669"/>
    <property type="project" value="TreeGrafter"/>
</dbReference>
<feature type="domain" description="NADP-dependent oxidoreductase" evidence="3">
    <location>
        <begin position="4"/>
        <end position="285"/>
    </location>
</feature>
<name>A0A9W6HJX5_9MICO</name>
<feature type="region of interest" description="Disordered" evidence="2">
    <location>
        <begin position="323"/>
        <end position="363"/>
    </location>
</feature>
<evidence type="ECO:0000313" key="4">
    <source>
        <dbReference type="EMBL" id="GLJ94129.1"/>
    </source>
</evidence>
<dbReference type="Gene3D" id="3.20.20.100">
    <property type="entry name" value="NADP-dependent oxidoreductase domain"/>
    <property type="match status" value="1"/>
</dbReference>
<evidence type="ECO:0000313" key="5">
    <source>
        <dbReference type="Proteomes" id="UP001142291"/>
    </source>
</evidence>
<reference evidence="4" key="2">
    <citation type="submission" date="2023-01" db="EMBL/GenBank/DDBJ databases">
        <authorList>
            <person name="Sun Q."/>
            <person name="Evtushenko L."/>
        </authorList>
    </citation>
    <scope>NUCLEOTIDE SEQUENCE</scope>
    <source>
        <strain evidence="4">VKM Ac-1940</strain>
    </source>
</reference>
<keyword evidence="1" id="KW-0560">Oxidoreductase</keyword>
<dbReference type="PANTHER" id="PTHR43625:SF40">
    <property type="entry name" value="ALDO-KETO REDUCTASE YAKC [NADP(+)]"/>
    <property type="match status" value="1"/>
</dbReference>
<feature type="compositionally biased region" description="Low complexity" evidence="2">
    <location>
        <begin position="323"/>
        <end position="341"/>
    </location>
</feature>
<evidence type="ECO:0000259" key="3">
    <source>
        <dbReference type="Pfam" id="PF00248"/>
    </source>
</evidence>
<dbReference type="InterPro" id="IPR036812">
    <property type="entry name" value="NAD(P)_OxRdtase_dom_sf"/>
</dbReference>
<dbReference type="Proteomes" id="UP001142291">
    <property type="component" value="Unassembled WGS sequence"/>
</dbReference>
<reference evidence="4" key="1">
    <citation type="journal article" date="2014" name="Int. J. Syst. Evol. Microbiol.">
        <title>Complete genome sequence of Corynebacterium casei LMG S-19264T (=DSM 44701T), isolated from a smear-ripened cheese.</title>
        <authorList>
            <consortium name="US DOE Joint Genome Institute (JGI-PGF)"/>
            <person name="Walter F."/>
            <person name="Albersmeier A."/>
            <person name="Kalinowski J."/>
            <person name="Ruckert C."/>
        </authorList>
    </citation>
    <scope>NUCLEOTIDE SEQUENCE</scope>
    <source>
        <strain evidence="4">VKM Ac-1940</strain>
    </source>
</reference>